<feature type="domain" description="Carboxymuconolactone decarboxylase-like" evidence="1">
    <location>
        <begin position="26"/>
        <end position="92"/>
    </location>
</feature>
<accession>A0A2S0WUJ6</accession>
<dbReference type="InterPro" id="IPR003779">
    <property type="entry name" value="CMD-like"/>
</dbReference>
<gene>
    <name evidence="2" type="ORF">DCE93_04380</name>
</gene>
<proteinExistence type="predicted"/>
<evidence type="ECO:0000313" key="2">
    <source>
        <dbReference type="EMBL" id="AWB94992.1"/>
    </source>
</evidence>
<dbReference type="AlphaFoldDB" id="A0A2S0WUJ6"/>
<dbReference type="SUPFAM" id="SSF69118">
    <property type="entry name" value="AhpD-like"/>
    <property type="match status" value="1"/>
</dbReference>
<name>A0A2S0WUJ6_9MICO</name>
<keyword evidence="3" id="KW-1185">Reference proteome</keyword>
<dbReference type="OrthoDB" id="5007637at2"/>
<dbReference type="KEGG" id="agm:DCE93_04380"/>
<dbReference type="GO" id="GO:0051920">
    <property type="term" value="F:peroxiredoxin activity"/>
    <property type="evidence" value="ECO:0007669"/>
    <property type="project" value="InterPro"/>
</dbReference>
<sequence>MDYTDRLQRLAIHDERLDVADFGDVMGDPTTLDPKTMALARVAALVSVGGAAPSFGAHVDAAVSAGSTAAEIVDMLVGVIPIVGLPRAVAAAPKIALALGHDLEVDVVGDPAVARRVGRRAGDGGDLTAAT</sequence>
<dbReference type="InterPro" id="IPR029032">
    <property type="entry name" value="AhpD-like"/>
</dbReference>
<dbReference type="Gene3D" id="1.20.1290.10">
    <property type="entry name" value="AhpD-like"/>
    <property type="match status" value="1"/>
</dbReference>
<evidence type="ECO:0000313" key="3">
    <source>
        <dbReference type="Proteomes" id="UP000244729"/>
    </source>
</evidence>
<organism evidence="2 3">
    <name type="scientific">Agromyces badenianii</name>
    <dbReference type="NCBI Taxonomy" id="2080742"/>
    <lineage>
        <taxon>Bacteria</taxon>
        <taxon>Bacillati</taxon>
        <taxon>Actinomycetota</taxon>
        <taxon>Actinomycetes</taxon>
        <taxon>Micrococcales</taxon>
        <taxon>Microbacteriaceae</taxon>
        <taxon>Agromyces</taxon>
    </lineage>
</organism>
<dbReference type="EMBL" id="CP028913">
    <property type="protein sequence ID" value="AWB94992.1"/>
    <property type="molecule type" value="Genomic_DNA"/>
</dbReference>
<reference evidence="2 3" key="1">
    <citation type="submission" date="2018-04" db="EMBL/GenBank/DDBJ databases">
        <authorList>
            <person name="Li J."/>
        </authorList>
    </citation>
    <scope>NUCLEOTIDE SEQUENCE [LARGE SCALE GENOMIC DNA]</scope>
    <source>
        <strain evidence="3">30A</strain>
    </source>
</reference>
<protein>
    <recommendedName>
        <fullName evidence="1">Carboxymuconolactone decarboxylase-like domain-containing protein</fullName>
    </recommendedName>
</protein>
<dbReference type="Pfam" id="PF02627">
    <property type="entry name" value="CMD"/>
    <property type="match status" value="1"/>
</dbReference>
<dbReference type="Proteomes" id="UP000244729">
    <property type="component" value="Chromosome"/>
</dbReference>
<evidence type="ECO:0000259" key="1">
    <source>
        <dbReference type="Pfam" id="PF02627"/>
    </source>
</evidence>